<keyword evidence="4 6" id="KW-0472">Membrane</keyword>
<proteinExistence type="predicted"/>
<accession>A0A1C6HKY7</accession>
<comment type="subcellular location">
    <subcellularLocation>
        <location evidence="1">Membrane</location>
        <topology evidence="1">Multi-pass membrane protein</topology>
    </subcellularLocation>
</comment>
<feature type="region of interest" description="Disordered" evidence="5">
    <location>
        <begin position="156"/>
        <end position="179"/>
    </location>
</feature>
<evidence type="ECO:0000256" key="1">
    <source>
        <dbReference type="ARBA" id="ARBA00004141"/>
    </source>
</evidence>
<protein>
    <submittedName>
        <fullName evidence="7">Phage-related holin (Lysis protein)</fullName>
    </submittedName>
</protein>
<dbReference type="Pfam" id="PF05105">
    <property type="entry name" value="Phage_holin_4_1"/>
    <property type="match status" value="1"/>
</dbReference>
<name>A0A1C6HKY7_9FIRM</name>
<evidence type="ECO:0000256" key="5">
    <source>
        <dbReference type="SAM" id="MobiDB-lite"/>
    </source>
</evidence>
<evidence type="ECO:0000256" key="3">
    <source>
        <dbReference type="ARBA" id="ARBA00022989"/>
    </source>
</evidence>
<dbReference type="NCBIfam" id="TIGR01593">
    <property type="entry name" value="holin_tox_secr"/>
    <property type="match status" value="1"/>
</dbReference>
<evidence type="ECO:0000256" key="2">
    <source>
        <dbReference type="ARBA" id="ARBA00022692"/>
    </source>
</evidence>
<evidence type="ECO:0000256" key="6">
    <source>
        <dbReference type="SAM" id="Phobius"/>
    </source>
</evidence>
<gene>
    <name evidence="7" type="ORF">SAMEA3545359_00908</name>
</gene>
<dbReference type="AlphaFoldDB" id="A0A1C6HKY7"/>
<keyword evidence="3 6" id="KW-1133">Transmembrane helix</keyword>
<dbReference type="GO" id="GO:0016020">
    <property type="term" value="C:membrane"/>
    <property type="evidence" value="ECO:0007669"/>
    <property type="project" value="UniProtKB-SubCell"/>
</dbReference>
<organism evidence="7">
    <name type="scientific">uncultured Anaerotruncus sp</name>
    <dbReference type="NCBI Taxonomy" id="905011"/>
    <lineage>
        <taxon>Bacteria</taxon>
        <taxon>Bacillati</taxon>
        <taxon>Bacillota</taxon>
        <taxon>Clostridia</taxon>
        <taxon>Eubacteriales</taxon>
        <taxon>Oscillospiraceae</taxon>
        <taxon>Anaerotruncus</taxon>
        <taxon>environmental samples</taxon>
    </lineage>
</organism>
<dbReference type="InterPro" id="IPR006480">
    <property type="entry name" value="Phage_holin_4_1"/>
</dbReference>
<feature type="transmembrane region" description="Helical" evidence="6">
    <location>
        <begin position="15"/>
        <end position="34"/>
    </location>
</feature>
<feature type="transmembrane region" description="Helical" evidence="6">
    <location>
        <begin position="78"/>
        <end position="101"/>
    </location>
</feature>
<reference evidence="7" key="1">
    <citation type="submission" date="2015-09" db="EMBL/GenBank/DDBJ databases">
        <authorList>
            <consortium name="Pathogen Informatics"/>
        </authorList>
    </citation>
    <scope>NUCLEOTIDE SEQUENCE</scope>
    <source>
        <strain evidence="7">2789STDY5834896</strain>
    </source>
</reference>
<dbReference type="EMBL" id="FMHG01000001">
    <property type="protein sequence ID" value="SCJ58167.1"/>
    <property type="molecule type" value="Genomic_DNA"/>
</dbReference>
<evidence type="ECO:0000256" key="4">
    <source>
        <dbReference type="ARBA" id="ARBA00023136"/>
    </source>
</evidence>
<keyword evidence="2 6" id="KW-0812">Transmembrane</keyword>
<sequence>MNGPRGKKMIEHVKSWKLAIAGLTAALSAIWGWFGWLVVLWVTAMTIDYLTGTAVAHRQKRWRSSLARDGIWHKLGSLVAVGAAVLLDILIGLVIAGIPAISLPFDYTVGLSPVVLVWYTLTELGSILENAGALGAPIPTFLKRGLAALEEATKCAGDPENAASTTPKRTSAGEDHEPD</sequence>
<evidence type="ECO:0000313" key="7">
    <source>
        <dbReference type="EMBL" id="SCJ58167.1"/>
    </source>
</evidence>